<keyword evidence="2" id="KW-1185">Reference proteome</keyword>
<organism evidence="2 3">
    <name type="scientific">Hydra vulgaris</name>
    <name type="common">Hydra</name>
    <name type="synonym">Hydra attenuata</name>
    <dbReference type="NCBI Taxonomy" id="6087"/>
    <lineage>
        <taxon>Eukaryota</taxon>
        <taxon>Metazoa</taxon>
        <taxon>Cnidaria</taxon>
        <taxon>Hydrozoa</taxon>
        <taxon>Hydroidolina</taxon>
        <taxon>Anthoathecata</taxon>
        <taxon>Aplanulata</taxon>
        <taxon>Hydridae</taxon>
        <taxon>Hydra</taxon>
    </lineage>
</organism>
<reference evidence="3" key="2">
    <citation type="submission" date="2025-08" db="UniProtKB">
        <authorList>
            <consortium name="RefSeq"/>
        </authorList>
    </citation>
    <scope>IDENTIFICATION</scope>
</reference>
<dbReference type="Gene3D" id="3.30.70.1820">
    <property type="entry name" value="L1 transposable element, RRM domain"/>
    <property type="match status" value="1"/>
</dbReference>
<keyword evidence="1" id="KW-0175">Coiled coil</keyword>
<dbReference type="Proteomes" id="UP001652625">
    <property type="component" value="Chromosome 02"/>
</dbReference>
<dbReference type="GeneID" id="136077015"/>
<name>A0ABM4BEE1_HYDVU</name>
<gene>
    <name evidence="3" type="primary">LOC136077015</name>
</gene>
<dbReference type="PANTHER" id="PTHR11505">
    <property type="entry name" value="L1 TRANSPOSABLE ELEMENT-RELATED"/>
    <property type="match status" value="1"/>
</dbReference>
<evidence type="ECO:0000256" key="1">
    <source>
        <dbReference type="SAM" id="Coils"/>
    </source>
</evidence>
<protein>
    <submittedName>
        <fullName evidence="3">Uncharacterized protein LOC136077015 isoform X2</fullName>
    </submittedName>
</protein>
<dbReference type="RefSeq" id="XP_065647333.1">
    <property type="nucleotide sequence ID" value="XM_065791261.1"/>
</dbReference>
<feature type="coiled-coil region" evidence="1">
    <location>
        <begin position="23"/>
        <end position="64"/>
    </location>
</feature>
<proteinExistence type="predicted"/>
<sequence>MATKNFTSAQLKDILEIHENTIMKMFIDRIEKLENKLKSVIDENKKLKKELRELNKAVEFVSNNYDKIVADHQTSKTSLINENANSKMINKLAELEDRSRRNNLRFCGIEEIENESWEDSENKVREFLNNKLQLHGNFEIERAYRVGKKLPENNKKNRSIVVRFLNYKDKATILRKYTTMKLWTQKVYINEDYGDHTLELRKKLLNEAKDLRAKGKYAKVV</sequence>
<accession>A0ABM4BEE1</accession>
<evidence type="ECO:0000313" key="2">
    <source>
        <dbReference type="Proteomes" id="UP001652625"/>
    </source>
</evidence>
<evidence type="ECO:0000313" key="3">
    <source>
        <dbReference type="RefSeq" id="XP_065647333.1"/>
    </source>
</evidence>
<dbReference type="InterPro" id="IPR004244">
    <property type="entry name" value="Transposase_22"/>
</dbReference>
<reference evidence="2" key="1">
    <citation type="submission" date="2025-05" db="UniProtKB">
        <authorList>
            <consortium name="RefSeq"/>
        </authorList>
    </citation>
    <scope>NUCLEOTIDE SEQUENCE [LARGE SCALE GENOMIC DNA]</scope>
</reference>